<evidence type="ECO:0000313" key="3">
    <source>
        <dbReference type="Proteomes" id="UP000184089"/>
    </source>
</evidence>
<dbReference type="Proteomes" id="UP000184089">
    <property type="component" value="Unassembled WGS sequence"/>
</dbReference>
<dbReference type="GO" id="GO:0052621">
    <property type="term" value="F:diguanylate cyclase activity"/>
    <property type="evidence" value="ECO:0007669"/>
    <property type="project" value="TreeGrafter"/>
</dbReference>
<feature type="domain" description="GGDEF" evidence="1">
    <location>
        <begin position="45"/>
        <end position="176"/>
    </location>
</feature>
<dbReference type="SUPFAM" id="SSF55073">
    <property type="entry name" value="Nucleotide cyclase"/>
    <property type="match status" value="1"/>
</dbReference>
<dbReference type="RefSeq" id="WP_021660402.1">
    <property type="nucleotide sequence ID" value="NZ_FQVY01000002.1"/>
</dbReference>
<reference evidence="3" key="1">
    <citation type="submission" date="2016-11" db="EMBL/GenBank/DDBJ databases">
        <authorList>
            <person name="Jaros S."/>
            <person name="Januszkiewicz K."/>
            <person name="Wedrychowicz H."/>
        </authorList>
    </citation>
    <scope>NUCLEOTIDE SEQUENCE [LARGE SCALE GENOMIC DNA]</scope>
    <source>
        <strain evidence="3">DSM 4029</strain>
    </source>
</reference>
<dbReference type="InterPro" id="IPR029787">
    <property type="entry name" value="Nucleotide_cyclase"/>
</dbReference>
<dbReference type="InterPro" id="IPR043128">
    <property type="entry name" value="Rev_trsase/Diguanyl_cyclase"/>
</dbReference>
<comment type="caution">
    <text evidence="2">The sequence shown here is derived from an EMBL/GenBank/DDBJ whole genome shotgun (WGS) entry which is preliminary data.</text>
</comment>
<dbReference type="InterPro" id="IPR000160">
    <property type="entry name" value="GGDEF_dom"/>
</dbReference>
<accession>A0AAQ1MDH2</accession>
<evidence type="ECO:0000313" key="2">
    <source>
        <dbReference type="EMBL" id="SHG15911.1"/>
    </source>
</evidence>
<name>A0AAQ1MDH2_9FIRM</name>
<dbReference type="PANTHER" id="PTHR45138">
    <property type="entry name" value="REGULATORY COMPONENTS OF SENSORY TRANSDUCTION SYSTEM"/>
    <property type="match status" value="1"/>
</dbReference>
<organism evidence="2 3">
    <name type="scientific">Bittarella massiliensis</name>
    <name type="common">ex Durand et al. 2017</name>
    <dbReference type="NCBI Taxonomy" id="1720313"/>
    <lineage>
        <taxon>Bacteria</taxon>
        <taxon>Bacillati</taxon>
        <taxon>Bacillota</taxon>
        <taxon>Clostridia</taxon>
        <taxon>Eubacteriales</taxon>
        <taxon>Oscillospiraceae</taxon>
        <taxon>Bittarella (ex Durand et al. 2017)</taxon>
    </lineage>
</organism>
<evidence type="ECO:0000259" key="1">
    <source>
        <dbReference type="PROSITE" id="PS50887"/>
    </source>
</evidence>
<dbReference type="EMBL" id="FQVY01000002">
    <property type="protein sequence ID" value="SHG15911.1"/>
    <property type="molecule type" value="Genomic_DNA"/>
</dbReference>
<gene>
    <name evidence="2" type="ORF">SAMN05444424_1690</name>
</gene>
<dbReference type="InterPro" id="IPR050469">
    <property type="entry name" value="Diguanylate_Cyclase"/>
</dbReference>
<dbReference type="Gene3D" id="3.30.70.270">
    <property type="match status" value="1"/>
</dbReference>
<proteinExistence type="predicted"/>
<dbReference type="SMART" id="SM00267">
    <property type="entry name" value="GGDEF"/>
    <property type="match status" value="1"/>
</dbReference>
<dbReference type="AlphaFoldDB" id="A0AAQ1MDH2"/>
<protein>
    <submittedName>
        <fullName evidence="2">Diguanylate cyclase (GGDEF) domain-containing protein</fullName>
    </submittedName>
</protein>
<dbReference type="CDD" id="cd01949">
    <property type="entry name" value="GGDEF"/>
    <property type="match status" value="1"/>
</dbReference>
<dbReference type="PROSITE" id="PS50887">
    <property type="entry name" value="GGDEF"/>
    <property type="match status" value="1"/>
</dbReference>
<dbReference type="PANTHER" id="PTHR45138:SF9">
    <property type="entry name" value="DIGUANYLATE CYCLASE DGCM-RELATED"/>
    <property type="match status" value="1"/>
</dbReference>
<sequence length="327" mass="37445">MERVIAQLQQENERLAQLAQRDWLTHLYNRMATQEKVDEAIAQRQTGLLLVIDVDQFKQINDRFGHIAGDQVLQQIAQVLRYLAFKSDIVGRVGGDEFVLYMPLEQDERFVRERARQIKARLREIPVGGASFPLTASVGSSLYQPGDDYQSLFDRADQHLLEEKRRRRGRAAKPARGGRDGIATDMQLIREELSEQQPAPGAYCQDYETFQRIYRFVERRLQRVAGSVYIILITLTDGRGDYPALADRGAQMDTLKEVILHSLRMGDVFTQYSSCQFLIMASDLEARDIDVITGRICDHFYRAVGGQDLLLHHCYPLQPAQKQAREG</sequence>
<dbReference type="Pfam" id="PF00990">
    <property type="entry name" value="GGDEF"/>
    <property type="match status" value="1"/>
</dbReference>
<dbReference type="NCBIfam" id="TIGR00254">
    <property type="entry name" value="GGDEF"/>
    <property type="match status" value="1"/>
</dbReference>